<dbReference type="RefSeq" id="WP_129046492.1">
    <property type="nucleotide sequence ID" value="NZ_SDHX01000001.1"/>
</dbReference>
<comment type="caution">
    <text evidence="5">The sequence shown here is derived from an EMBL/GenBank/DDBJ whole genome shotgun (WGS) entry which is preliminary data.</text>
</comment>
<dbReference type="InterPro" id="IPR029063">
    <property type="entry name" value="SAM-dependent_MTases_sf"/>
</dbReference>
<dbReference type="Proteomes" id="UP000290218">
    <property type="component" value="Unassembled WGS sequence"/>
</dbReference>
<dbReference type="CDD" id="cd02440">
    <property type="entry name" value="AdoMet_MTases"/>
    <property type="match status" value="1"/>
</dbReference>
<dbReference type="PROSITE" id="PS51585">
    <property type="entry name" value="SAM_MT_TPMT"/>
    <property type="match status" value="1"/>
</dbReference>
<evidence type="ECO:0000313" key="5">
    <source>
        <dbReference type="EMBL" id="RXK55126.1"/>
    </source>
</evidence>
<gene>
    <name evidence="5" type="ORF">ESB00_04305</name>
</gene>
<dbReference type="Gene3D" id="3.40.50.150">
    <property type="entry name" value="Vaccinia Virus protein VP39"/>
    <property type="match status" value="1"/>
</dbReference>
<evidence type="ECO:0000256" key="3">
    <source>
        <dbReference type="ARBA" id="ARBA00022679"/>
    </source>
</evidence>
<dbReference type="AlphaFoldDB" id="A0A4Q1C8F5"/>
<name>A0A4Q1C8F5_9BACT</name>
<dbReference type="Pfam" id="PF05724">
    <property type="entry name" value="TPMT"/>
    <property type="match status" value="1"/>
</dbReference>
<dbReference type="PANTHER" id="PTHR32183">
    <property type="match status" value="1"/>
</dbReference>
<evidence type="ECO:0000256" key="2">
    <source>
        <dbReference type="ARBA" id="ARBA00022603"/>
    </source>
</evidence>
<dbReference type="PANTHER" id="PTHR32183:SF6">
    <property type="entry name" value="CYSTEINE SULFINATE DESULFINASE_CYSTEINE DESULFURASE AND RELATED ENZYMES"/>
    <property type="match status" value="1"/>
</dbReference>
<dbReference type="EMBL" id="SDHX01000001">
    <property type="protein sequence ID" value="RXK55126.1"/>
    <property type="molecule type" value="Genomic_DNA"/>
</dbReference>
<sequence>MNPDPSITPGFWDQRYASGKTPWDQHGVPECLRDYLKRTPVSGRALVPGCGSGYEILTLHECGWPVLGLDFSPAAVAQAQRQMGPLAQLVRVGDFFAPADDMSGFSLVYERTFLCALPPELHVSYARRMAEIIRPGGVLCGFFFLGPEEEPPPHPLSQQQINTLLGESFICSEDLPVADSLPLFAGKERWQVWRRR</sequence>
<accession>A0A4Q1C8F5</accession>
<proteinExistence type="predicted"/>
<dbReference type="OrthoDB" id="189743at2"/>
<dbReference type="GO" id="GO:0032259">
    <property type="term" value="P:methylation"/>
    <property type="evidence" value="ECO:0007669"/>
    <property type="project" value="UniProtKB-KW"/>
</dbReference>
<evidence type="ECO:0000256" key="1">
    <source>
        <dbReference type="ARBA" id="ARBA00022553"/>
    </source>
</evidence>
<dbReference type="InterPro" id="IPR008854">
    <property type="entry name" value="TPMT"/>
</dbReference>
<keyword evidence="6" id="KW-1185">Reference proteome</keyword>
<organism evidence="5 6">
    <name type="scientific">Oleiharenicola lentus</name>
    <dbReference type="NCBI Taxonomy" id="2508720"/>
    <lineage>
        <taxon>Bacteria</taxon>
        <taxon>Pseudomonadati</taxon>
        <taxon>Verrucomicrobiota</taxon>
        <taxon>Opitutia</taxon>
        <taxon>Opitutales</taxon>
        <taxon>Opitutaceae</taxon>
        <taxon>Oleiharenicola</taxon>
    </lineage>
</organism>
<keyword evidence="1" id="KW-0597">Phosphoprotein</keyword>
<keyword evidence="4" id="KW-0949">S-adenosyl-L-methionine</keyword>
<evidence type="ECO:0000256" key="4">
    <source>
        <dbReference type="ARBA" id="ARBA00022691"/>
    </source>
</evidence>
<dbReference type="GO" id="GO:0008757">
    <property type="term" value="F:S-adenosylmethionine-dependent methyltransferase activity"/>
    <property type="evidence" value="ECO:0007669"/>
    <property type="project" value="InterPro"/>
</dbReference>
<keyword evidence="2 5" id="KW-0489">Methyltransferase</keyword>
<reference evidence="5 6" key="1">
    <citation type="submission" date="2019-01" db="EMBL/GenBank/DDBJ databases">
        <title>Lacunisphaera sp. strain TWA-58.</title>
        <authorList>
            <person name="Chen W.-M."/>
        </authorList>
    </citation>
    <scope>NUCLEOTIDE SEQUENCE [LARGE SCALE GENOMIC DNA]</scope>
    <source>
        <strain evidence="5 6">TWA-58</strain>
    </source>
</reference>
<keyword evidence="3 5" id="KW-0808">Transferase</keyword>
<evidence type="ECO:0000313" key="6">
    <source>
        <dbReference type="Proteomes" id="UP000290218"/>
    </source>
</evidence>
<protein>
    <submittedName>
        <fullName evidence="5">Methyltransferase domain-containing protein</fullName>
    </submittedName>
</protein>
<dbReference type="SUPFAM" id="SSF53335">
    <property type="entry name" value="S-adenosyl-L-methionine-dependent methyltransferases"/>
    <property type="match status" value="1"/>
</dbReference>